<dbReference type="Pfam" id="PF11816">
    <property type="entry name" value="DUF3337"/>
    <property type="match status" value="1"/>
</dbReference>
<evidence type="ECO:0000313" key="6">
    <source>
        <dbReference type="Proteomes" id="UP000050795"/>
    </source>
</evidence>
<dbReference type="WBParaSite" id="TREG1_119100.1">
    <property type="protein sequence ID" value="TREG1_119100.1"/>
    <property type="gene ID" value="TREG1_119100"/>
</dbReference>
<dbReference type="CDD" id="cd00200">
    <property type="entry name" value="WD40"/>
    <property type="match status" value="1"/>
</dbReference>
<comment type="similarity">
    <text evidence="1">Belongs to the WD repeat WDR48 family.</text>
</comment>
<reference evidence="6" key="1">
    <citation type="submission" date="2022-06" db="EMBL/GenBank/DDBJ databases">
        <authorList>
            <person name="Berger JAMES D."/>
            <person name="Berger JAMES D."/>
        </authorList>
    </citation>
    <scope>NUCLEOTIDE SEQUENCE [LARGE SCALE GENOMIC DNA]</scope>
</reference>
<dbReference type="GO" id="GO:0000724">
    <property type="term" value="P:double-strand break repair via homologous recombination"/>
    <property type="evidence" value="ECO:0007669"/>
    <property type="project" value="TreeGrafter"/>
</dbReference>
<feature type="region of interest" description="Disordered" evidence="5">
    <location>
        <begin position="707"/>
        <end position="759"/>
    </location>
</feature>
<sequence length="759" mass="84069">MNVCRKKGRLSYFIRSEVEAKNRSGVNALQYDQCTERLFTAGRDSLIRVWNTKKPADPLVHAMEHHADWVTDIVLCCGGKNLISASNDTTVKVWNATKGFCMSTLGTHKDYVRVLAYAQHREEVASAGLDGAIYLWDIRTLTALTPTNNTVETRPLTTNDESTYSLAMNPPGTVIVAGGPYKRIWVWDPRSRSKPFDLRSHTDSVRALVVRSNGEEIISGSSDGTIKIWSLGMQRCTDTIRIHSESVFTLQVNNNWTTIYSAGKDRKIWATDLHNPCHSTLIGEETDPVLRILLHEGQNQSYIWSATCNTNVSRWPIKRPGGIYGRTIIDHRHNYSNHCADVNNNVAAAGGGVGKEYPTDKHQIVMTKCAEYLTTPLSVSISNGISNDSTREVDNSDNTTTITANTNINTTTTTTTTNNTNNNGNERYNHSTTSLKPDFIIKGGSPVVQFHICPEKRFILTKDSEGVVAVYDVLKASMSECLGVVSFEEEIKKREKLIYVPNWFIVDLKCGMPIIHLDEGDCLSAYINASDAGLLNEFSDHNENKNSNYCYDTKINYGFVLLRSLFARRLPVASGNNNLDNGRNELVADQILEIPGHTPIILSDGSGRPLDRLLARDASSFSVRLRRCSPEPKWIMEIVESCKLPKPVRIAFCLVPAVIEVDNQGQQRVVPMNSLKRDSLAANDVLLIRKVMEHVFQRLYKLADTLTTNGTLSNPPSPRSGQHDEAGGQGMPPKSSTTNSSSSSNCGTTSDPQTPVMAP</sequence>
<dbReference type="InterPro" id="IPR020472">
    <property type="entry name" value="WD40_PAC1"/>
</dbReference>
<dbReference type="Pfam" id="PF00400">
    <property type="entry name" value="WD40"/>
    <property type="match status" value="4"/>
</dbReference>
<evidence type="ECO:0000256" key="4">
    <source>
        <dbReference type="PROSITE-ProRule" id="PRU00221"/>
    </source>
</evidence>
<dbReference type="PANTHER" id="PTHR19862:SF14">
    <property type="entry name" value="WD REPEAT-CONTAINING PROTEIN 48"/>
    <property type="match status" value="1"/>
</dbReference>
<organism evidence="6 7">
    <name type="scientific">Trichobilharzia regenti</name>
    <name type="common">Nasal bird schistosome</name>
    <dbReference type="NCBI Taxonomy" id="157069"/>
    <lineage>
        <taxon>Eukaryota</taxon>
        <taxon>Metazoa</taxon>
        <taxon>Spiralia</taxon>
        <taxon>Lophotrochozoa</taxon>
        <taxon>Platyhelminthes</taxon>
        <taxon>Trematoda</taxon>
        <taxon>Digenea</taxon>
        <taxon>Strigeidida</taxon>
        <taxon>Schistosomatoidea</taxon>
        <taxon>Schistosomatidae</taxon>
        <taxon>Trichobilharzia</taxon>
    </lineage>
</organism>
<keyword evidence="3" id="KW-0677">Repeat</keyword>
<dbReference type="InterPro" id="IPR021772">
    <property type="entry name" value="WDR48/Bun107"/>
</dbReference>
<evidence type="ECO:0008006" key="8">
    <source>
        <dbReference type="Google" id="ProtNLM"/>
    </source>
</evidence>
<feature type="repeat" description="WD" evidence="4">
    <location>
        <begin position="198"/>
        <end position="239"/>
    </location>
</feature>
<dbReference type="InterPro" id="IPR019775">
    <property type="entry name" value="WD40_repeat_CS"/>
</dbReference>
<dbReference type="PROSITE" id="PS50294">
    <property type="entry name" value="WD_REPEATS_REGION"/>
    <property type="match status" value="3"/>
</dbReference>
<dbReference type="PRINTS" id="PR00320">
    <property type="entry name" value="GPROTEINBRPT"/>
</dbReference>
<name>A0AA85IZ63_TRIRE</name>
<keyword evidence="6" id="KW-1185">Reference proteome</keyword>
<dbReference type="PANTHER" id="PTHR19862">
    <property type="entry name" value="WD REPEAT-CONTAINING PROTEIN 48"/>
    <property type="match status" value="1"/>
</dbReference>
<evidence type="ECO:0000256" key="3">
    <source>
        <dbReference type="ARBA" id="ARBA00022737"/>
    </source>
</evidence>
<feature type="repeat" description="WD" evidence="4">
    <location>
        <begin position="63"/>
        <end position="104"/>
    </location>
</feature>
<proteinExistence type="inferred from homology"/>
<dbReference type="Gene3D" id="2.130.10.10">
    <property type="entry name" value="YVTN repeat-like/Quinoprotein amine dehydrogenase"/>
    <property type="match status" value="2"/>
</dbReference>
<feature type="repeat" description="WD" evidence="4">
    <location>
        <begin position="19"/>
        <end position="51"/>
    </location>
</feature>
<evidence type="ECO:0000256" key="1">
    <source>
        <dbReference type="ARBA" id="ARBA00006917"/>
    </source>
</evidence>
<dbReference type="GO" id="GO:0043130">
    <property type="term" value="F:ubiquitin binding"/>
    <property type="evidence" value="ECO:0007669"/>
    <property type="project" value="TreeGrafter"/>
</dbReference>
<feature type="compositionally biased region" description="Low complexity" evidence="5">
    <location>
        <begin position="735"/>
        <end position="750"/>
    </location>
</feature>
<dbReference type="PROSITE" id="PS50082">
    <property type="entry name" value="WD_REPEATS_2"/>
    <property type="match status" value="4"/>
</dbReference>
<dbReference type="InterPro" id="IPR001680">
    <property type="entry name" value="WD40_rpt"/>
</dbReference>
<dbReference type="Proteomes" id="UP000050795">
    <property type="component" value="Unassembled WGS sequence"/>
</dbReference>
<dbReference type="InterPro" id="IPR015943">
    <property type="entry name" value="WD40/YVTN_repeat-like_dom_sf"/>
</dbReference>
<dbReference type="AlphaFoldDB" id="A0AA85IZ63"/>
<evidence type="ECO:0000313" key="7">
    <source>
        <dbReference type="WBParaSite" id="TREG1_119100.1"/>
    </source>
</evidence>
<dbReference type="InterPro" id="IPR051246">
    <property type="entry name" value="WDR48"/>
</dbReference>
<protein>
    <recommendedName>
        <fullName evidence="8">WD_REPEATS_REGION domain-containing protein</fullName>
    </recommendedName>
</protein>
<dbReference type="InterPro" id="IPR036322">
    <property type="entry name" value="WD40_repeat_dom_sf"/>
</dbReference>
<evidence type="ECO:0000256" key="2">
    <source>
        <dbReference type="ARBA" id="ARBA00022574"/>
    </source>
</evidence>
<dbReference type="PROSITE" id="PS00678">
    <property type="entry name" value="WD_REPEATS_1"/>
    <property type="match status" value="1"/>
</dbReference>
<evidence type="ECO:0000256" key="5">
    <source>
        <dbReference type="SAM" id="MobiDB-lite"/>
    </source>
</evidence>
<reference evidence="7" key="2">
    <citation type="submission" date="2023-11" db="UniProtKB">
        <authorList>
            <consortium name="WormBaseParasite"/>
        </authorList>
    </citation>
    <scope>IDENTIFICATION</scope>
</reference>
<dbReference type="SUPFAM" id="SSF50978">
    <property type="entry name" value="WD40 repeat-like"/>
    <property type="match status" value="1"/>
</dbReference>
<feature type="repeat" description="WD" evidence="4">
    <location>
        <begin position="105"/>
        <end position="146"/>
    </location>
</feature>
<keyword evidence="2 4" id="KW-0853">WD repeat</keyword>
<dbReference type="SMART" id="SM00320">
    <property type="entry name" value="WD40"/>
    <property type="match status" value="7"/>
</dbReference>
<accession>A0AA85IZ63</accession>